<dbReference type="PANTHER" id="PTHR15140:SF33">
    <property type="entry name" value="LATE BLIGHT RESISTANCE PROTEIN HOMOLOG R1A-3 ISOFORM X1"/>
    <property type="match status" value="1"/>
</dbReference>
<dbReference type="OrthoDB" id="912689at2759"/>
<evidence type="ECO:0000313" key="1">
    <source>
        <dbReference type="EMBL" id="PIN11109.1"/>
    </source>
</evidence>
<comment type="caution">
    <text evidence="1">The sequence shown here is derived from an EMBL/GenBank/DDBJ whole genome shotgun (WGS) entry which is preliminary data.</text>
</comment>
<dbReference type="AlphaFoldDB" id="A0A2G9H0Q7"/>
<protein>
    <submittedName>
        <fullName evidence="1">Uncharacterized protein</fullName>
    </submittedName>
</protein>
<dbReference type="SUPFAM" id="SSF52047">
    <property type="entry name" value="RNI-like"/>
    <property type="match status" value="1"/>
</dbReference>
<reference evidence="2" key="1">
    <citation type="journal article" date="2018" name="Gigascience">
        <title>Genome assembly of the Pink Ipe (Handroanthus impetiginosus, Bignoniaceae), a highly valued, ecologically keystone Neotropical timber forest tree.</title>
        <authorList>
            <person name="Silva-Junior O.B."/>
            <person name="Grattapaglia D."/>
            <person name="Novaes E."/>
            <person name="Collevatti R.G."/>
        </authorList>
    </citation>
    <scope>NUCLEOTIDE SEQUENCE [LARGE SCALE GENOMIC DNA]</scope>
    <source>
        <strain evidence="2">cv. UFG-1</strain>
    </source>
</reference>
<proteinExistence type="predicted"/>
<sequence length="472" mass="54484">MKCLDDLISLSVVYPEHMSPLCEIKSWRLCSPFWYLGTREARKEKFFHVLDTYPNSFEESIKDVHNAMKSITRVVSLRCTGPEHHYPVPLFTGLKLLKVPDVLTICFYNFPNQVLKLIHLRDQSYLPIVIWDMQELKHLQIMRSNLPDPCGGALLPNLLSLLYISVNSCTKEIFERLPMLKKLGVRIELVPDAAEPMYLFYHPSVLQELESFKCVIVNPNPRRSQIVAPPTHFTTFPAFFKRLSLSGLGYPRECTRVIAQLPILQSTQIAILCLSRPIVDTDLVHWKAKDGECFPYLKHLIISHCYRLKEVPSSMGIGAKIEAVDCPLVVDFVLQFQNENRVTELRIHSTWDEGKPMLRKKVEFEWVWIYPWERIRVIAQLPNLIVLKLRCYAFRGPECVIHDGEFKALQYLLLEDSGLVHWKAKIPVSSSIIGNVFDCPSIVDYVQQVQKEIAPWINLCIQSSWDDGKPIL</sequence>
<dbReference type="PANTHER" id="PTHR15140">
    <property type="entry name" value="TUBULIN-SPECIFIC CHAPERONE E"/>
    <property type="match status" value="1"/>
</dbReference>
<dbReference type="Gene3D" id="3.80.10.10">
    <property type="entry name" value="Ribonuclease Inhibitor"/>
    <property type="match status" value="1"/>
</dbReference>
<evidence type="ECO:0000313" key="2">
    <source>
        <dbReference type="Proteomes" id="UP000231279"/>
    </source>
</evidence>
<accession>A0A2G9H0Q7</accession>
<organism evidence="1 2">
    <name type="scientific">Handroanthus impetiginosus</name>
    <dbReference type="NCBI Taxonomy" id="429701"/>
    <lineage>
        <taxon>Eukaryota</taxon>
        <taxon>Viridiplantae</taxon>
        <taxon>Streptophyta</taxon>
        <taxon>Embryophyta</taxon>
        <taxon>Tracheophyta</taxon>
        <taxon>Spermatophyta</taxon>
        <taxon>Magnoliopsida</taxon>
        <taxon>eudicotyledons</taxon>
        <taxon>Gunneridae</taxon>
        <taxon>Pentapetalae</taxon>
        <taxon>asterids</taxon>
        <taxon>lamiids</taxon>
        <taxon>Lamiales</taxon>
        <taxon>Bignoniaceae</taxon>
        <taxon>Crescentiina</taxon>
        <taxon>Tabebuia alliance</taxon>
        <taxon>Handroanthus</taxon>
    </lineage>
</organism>
<dbReference type="STRING" id="429701.A0A2G9H0Q7"/>
<dbReference type="EMBL" id="NKXS01003019">
    <property type="protein sequence ID" value="PIN11109.1"/>
    <property type="molecule type" value="Genomic_DNA"/>
</dbReference>
<name>A0A2G9H0Q7_9LAMI</name>
<gene>
    <name evidence="1" type="ORF">CDL12_16294</name>
</gene>
<keyword evidence="2" id="KW-1185">Reference proteome</keyword>
<dbReference type="Proteomes" id="UP000231279">
    <property type="component" value="Unassembled WGS sequence"/>
</dbReference>
<dbReference type="InterPro" id="IPR032675">
    <property type="entry name" value="LRR_dom_sf"/>
</dbReference>